<dbReference type="AlphaFoldDB" id="A0A6P8WMP7"/>
<feature type="region of interest" description="Disordered" evidence="1">
    <location>
        <begin position="341"/>
        <end position="459"/>
    </location>
</feature>
<dbReference type="OrthoDB" id="7865260at2759"/>
<reference evidence="3" key="1">
    <citation type="submission" date="2025-08" db="UniProtKB">
        <authorList>
            <consortium name="RefSeq"/>
        </authorList>
    </citation>
    <scope>IDENTIFICATION</scope>
    <source>
        <strain evidence="3">15112-1751.03</strain>
        <tissue evidence="3">Whole Adult</tissue>
    </source>
</reference>
<dbReference type="Proteomes" id="UP000515160">
    <property type="component" value="Chromosome 2L"/>
</dbReference>
<name>A0A6P8WMP7_DROAB</name>
<evidence type="ECO:0000313" key="2">
    <source>
        <dbReference type="Proteomes" id="UP000515160"/>
    </source>
</evidence>
<keyword evidence="2" id="KW-1185">Reference proteome</keyword>
<proteinExistence type="predicted"/>
<dbReference type="RefSeq" id="XP_034099205.1">
    <property type="nucleotide sequence ID" value="XM_034243314.2"/>
</dbReference>
<protein>
    <submittedName>
        <fullName evidence="3">Uncharacterized protein LOC117564497</fullName>
    </submittedName>
</protein>
<evidence type="ECO:0000313" key="3">
    <source>
        <dbReference type="RefSeq" id="XP_034099205.1"/>
    </source>
</evidence>
<sequence length="459" mass="50913">MPIDITSTYIFQSNNSNMKLFVTITWLACIFCAGSTGASDVHQIEELLTENNKHLADTQVLMSHVDATNKRIKEDIEKQQVWIVAIKNVDVLLAKLNEFLDVQSVVVLEALHNITHKAEGYTERLSKDLFGLAQLQLSTKQQIVNLEQKMEAYQKHVLLNARSIDNNILELTKLITRAVLPQLNGLQCSFDSLETSQINVEVELKGLERIKDISDDTNSKLNTLGEQLRSLNRTQHTGLTALSSAVKQLKPLSSWHIESALRELIISQKRIELDLEACQKHSPPPFSIPDIPVPYDESYEPQTTKVHARNQAGKQVDLVQAWSIKEPSQQSSSSFYASAYANAPQSKPKPANRNYGASPAKPEPGHAVSWQQPLPWESYGAAPAPSPKPKPSGAGRNRPAPNSKPCAQQQSPNPSHYAPAASYEAPSPQSHSRQEYQQKGSKPGQAISWYSIDAQADSY</sequence>
<accession>A0A6P8WMP7</accession>
<feature type="compositionally biased region" description="Low complexity" evidence="1">
    <location>
        <begin position="414"/>
        <end position="430"/>
    </location>
</feature>
<organism evidence="2 3">
    <name type="scientific">Drosophila albomicans</name>
    <name type="common">Fruit fly</name>
    <dbReference type="NCBI Taxonomy" id="7291"/>
    <lineage>
        <taxon>Eukaryota</taxon>
        <taxon>Metazoa</taxon>
        <taxon>Ecdysozoa</taxon>
        <taxon>Arthropoda</taxon>
        <taxon>Hexapoda</taxon>
        <taxon>Insecta</taxon>
        <taxon>Pterygota</taxon>
        <taxon>Neoptera</taxon>
        <taxon>Endopterygota</taxon>
        <taxon>Diptera</taxon>
        <taxon>Brachycera</taxon>
        <taxon>Muscomorpha</taxon>
        <taxon>Ephydroidea</taxon>
        <taxon>Drosophilidae</taxon>
        <taxon>Drosophila</taxon>
    </lineage>
</organism>
<gene>
    <name evidence="3" type="primary">LOC117564497</name>
</gene>
<evidence type="ECO:0000256" key="1">
    <source>
        <dbReference type="SAM" id="MobiDB-lite"/>
    </source>
</evidence>
<dbReference type="GeneID" id="117564497"/>